<keyword evidence="6" id="KW-0472">Membrane</keyword>
<dbReference type="PRINTS" id="PR00260">
    <property type="entry name" value="CHEMTRNSDUCR"/>
</dbReference>
<evidence type="ECO:0000256" key="3">
    <source>
        <dbReference type="ARBA" id="ARBA00023224"/>
    </source>
</evidence>
<dbReference type="Pfam" id="PF00015">
    <property type="entry name" value="MCPsignal"/>
    <property type="match status" value="1"/>
</dbReference>
<feature type="domain" description="HAMP" evidence="8">
    <location>
        <begin position="213"/>
        <end position="265"/>
    </location>
</feature>
<dbReference type="GO" id="GO:0016020">
    <property type="term" value="C:membrane"/>
    <property type="evidence" value="ECO:0007669"/>
    <property type="project" value="InterPro"/>
</dbReference>
<dbReference type="SMART" id="SM00304">
    <property type="entry name" value="HAMP"/>
    <property type="match status" value="1"/>
</dbReference>
<evidence type="ECO:0008006" key="11">
    <source>
        <dbReference type="Google" id="ProtNLM"/>
    </source>
</evidence>
<comment type="caution">
    <text evidence="9">The sequence shown here is derived from an EMBL/GenBank/DDBJ whole genome shotgun (WGS) entry which is preliminary data.</text>
</comment>
<dbReference type="GO" id="GO:0007165">
    <property type="term" value="P:signal transduction"/>
    <property type="evidence" value="ECO:0007669"/>
    <property type="project" value="UniProtKB-KW"/>
</dbReference>
<dbReference type="SUPFAM" id="SSF58104">
    <property type="entry name" value="Methyl-accepting chemotaxis protein (MCP) signaling domain"/>
    <property type="match status" value="1"/>
</dbReference>
<evidence type="ECO:0000313" key="9">
    <source>
        <dbReference type="EMBL" id="GGK37903.1"/>
    </source>
</evidence>
<keyword evidence="10" id="KW-1185">Reference proteome</keyword>
<proteinExistence type="inferred from homology"/>
<dbReference type="PANTHER" id="PTHR32089:SF112">
    <property type="entry name" value="LYSOZYME-LIKE PROTEIN-RELATED"/>
    <property type="match status" value="1"/>
</dbReference>
<keyword evidence="1 6" id="KW-0812">Transmembrane</keyword>
<evidence type="ECO:0000313" key="10">
    <source>
        <dbReference type="Proteomes" id="UP000662200"/>
    </source>
</evidence>
<dbReference type="CDD" id="cd06225">
    <property type="entry name" value="HAMP"/>
    <property type="match status" value="1"/>
</dbReference>
<dbReference type="RefSeq" id="WP_189115277.1">
    <property type="nucleotide sequence ID" value="NZ_BMQC01000013.1"/>
</dbReference>
<reference evidence="9" key="2">
    <citation type="submission" date="2020-09" db="EMBL/GenBank/DDBJ databases">
        <authorList>
            <person name="Sun Q."/>
            <person name="Ohkuma M."/>
        </authorList>
    </citation>
    <scope>NUCLEOTIDE SEQUENCE</scope>
    <source>
        <strain evidence="9">JCM 3091</strain>
    </source>
</reference>
<reference evidence="9" key="1">
    <citation type="journal article" date="2014" name="Int. J. Syst. Evol. Microbiol.">
        <title>Complete genome sequence of Corynebacterium casei LMG S-19264T (=DSM 44701T), isolated from a smear-ripened cheese.</title>
        <authorList>
            <consortium name="US DOE Joint Genome Institute (JGI-PGF)"/>
            <person name="Walter F."/>
            <person name="Albersmeier A."/>
            <person name="Kalinowski J."/>
            <person name="Ruckert C."/>
        </authorList>
    </citation>
    <scope>NUCLEOTIDE SEQUENCE</scope>
    <source>
        <strain evidence="9">JCM 3091</strain>
    </source>
</reference>
<evidence type="ECO:0000256" key="5">
    <source>
        <dbReference type="PROSITE-ProRule" id="PRU00284"/>
    </source>
</evidence>
<evidence type="ECO:0000256" key="1">
    <source>
        <dbReference type="ARBA" id="ARBA00022692"/>
    </source>
</evidence>
<dbReference type="GO" id="GO:0004888">
    <property type="term" value="F:transmembrane signaling receptor activity"/>
    <property type="evidence" value="ECO:0007669"/>
    <property type="project" value="InterPro"/>
</dbReference>
<dbReference type="Gene3D" id="1.10.287.950">
    <property type="entry name" value="Methyl-accepting chemotaxis protein"/>
    <property type="match status" value="1"/>
</dbReference>
<gene>
    <name evidence="9" type="ORF">GCM10010124_33400</name>
</gene>
<dbReference type="SMART" id="SM00283">
    <property type="entry name" value="MA"/>
    <property type="match status" value="1"/>
</dbReference>
<accession>A0A8J3BT48</accession>
<dbReference type="InterPro" id="IPR003660">
    <property type="entry name" value="HAMP_dom"/>
</dbReference>
<dbReference type="PROSITE" id="PS50885">
    <property type="entry name" value="HAMP"/>
    <property type="match status" value="1"/>
</dbReference>
<dbReference type="EMBL" id="BMQC01000013">
    <property type="protein sequence ID" value="GGK37903.1"/>
    <property type="molecule type" value="Genomic_DNA"/>
</dbReference>
<dbReference type="PANTHER" id="PTHR32089">
    <property type="entry name" value="METHYL-ACCEPTING CHEMOTAXIS PROTEIN MCPB"/>
    <property type="match status" value="1"/>
</dbReference>
<dbReference type="AlphaFoldDB" id="A0A8J3BT48"/>
<sequence length="528" mass="54715">MAQWGSWLRDRSVGAKLAVVGGLALAAVAVTSAVAAVNLNTAADRAAELARASSHVRAQMEADMAHDAIRSDVLRLRLAAADADRREALADLEEHGGTLEEKVGQFRDASFAAPVRAAADDIAPQIEQYVALGAEVARVAGTGVDTAAAYARFQTSFTAVEEGMPAITDALEAEANRAAAQVADQRRRALQVLGLSALGAAVVLVLAIRWVLVSIRRPLREVSTVLGAMADGDLTRQPAVISRDEFGQMSEALVRTQCSLRRAIGAVSASAEQVGTSASEMSGLAERIAGAASEASAQAGTVTSTSTEVSHNISVVAQGGEELGASITEIARNAEDAVRVIAEAVTMAQQTNTGMVKLDESSAEIGSVVQTINSIAEQTNLLALNATIEAARAGEAGKGFAVVAGEVKDLAQETARATDDIAARVRTMQEDTARAVDGIAQIATIIERINSFQTTIASAVTEQSATAAEMHRSMAVAADHGSRITASMQGLSEAAELSSQEASASRAGAARLSVLSEELVTLVRGFRY</sequence>
<feature type="transmembrane region" description="Helical" evidence="6">
    <location>
        <begin position="192"/>
        <end position="212"/>
    </location>
</feature>
<dbReference type="GO" id="GO:0006935">
    <property type="term" value="P:chemotaxis"/>
    <property type="evidence" value="ECO:0007669"/>
    <property type="project" value="InterPro"/>
</dbReference>
<comment type="similarity">
    <text evidence="4">Belongs to the methyl-accepting chemotaxis (MCP) protein family.</text>
</comment>
<organism evidence="9 10">
    <name type="scientific">Pilimelia terevasa</name>
    <dbReference type="NCBI Taxonomy" id="53372"/>
    <lineage>
        <taxon>Bacteria</taxon>
        <taxon>Bacillati</taxon>
        <taxon>Actinomycetota</taxon>
        <taxon>Actinomycetes</taxon>
        <taxon>Micromonosporales</taxon>
        <taxon>Micromonosporaceae</taxon>
        <taxon>Pilimelia</taxon>
    </lineage>
</organism>
<evidence type="ECO:0000256" key="6">
    <source>
        <dbReference type="SAM" id="Phobius"/>
    </source>
</evidence>
<evidence type="ECO:0000256" key="2">
    <source>
        <dbReference type="ARBA" id="ARBA00022989"/>
    </source>
</evidence>
<dbReference type="Pfam" id="PF00672">
    <property type="entry name" value="HAMP"/>
    <property type="match status" value="1"/>
</dbReference>
<dbReference type="PROSITE" id="PS50111">
    <property type="entry name" value="CHEMOTAXIS_TRANSDUC_2"/>
    <property type="match status" value="1"/>
</dbReference>
<keyword evidence="2 6" id="KW-1133">Transmembrane helix</keyword>
<keyword evidence="3 5" id="KW-0807">Transducer</keyword>
<name>A0A8J3BT48_9ACTN</name>
<dbReference type="Proteomes" id="UP000662200">
    <property type="component" value="Unassembled WGS sequence"/>
</dbReference>
<dbReference type="InterPro" id="IPR004089">
    <property type="entry name" value="MCPsignal_dom"/>
</dbReference>
<dbReference type="InterPro" id="IPR004090">
    <property type="entry name" value="Chemotax_Me-accpt_rcpt"/>
</dbReference>
<evidence type="ECO:0000256" key="4">
    <source>
        <dbReference type="ARBA" id="ARBA00029447"/>
    </source>
</evidence>
<feature type="domain" description="Methyl-accepting transducer" evidence="7">
    <location>
        <begin position="270"/>
        <end position="510"/>
    </location>
</feature>
<evidence type="ECO:0000259" key="7">
    <source>
        <dbReference type="PROSITE" id="PS50111"/>
    </source>
</evidence>
<evidence type="ECO:0000259" key="8">
    <source>
        <dbReference type="PROSITE" id="PS50885"/>
    </source>
</evidence>
<protein>
    <recommendedName>
        <fullName evidence="11">Methyl-accepting chemotaxis protein</fullName>
    </recommendedName>
</protein>